<feature type="region of interest" description="Disordered" evidence="11">
    <location>
        <begin position="1049"/>
        <end position="1118"/>
    </location>
</feature>
<dbReference type="GO" id="GO:0000812">
    <property type="term" value="C:Swr1 complex"/>
    <property type="evidence" value="ECO:0007669"/>
    <property type="project" value="TreeGrafter"/>
</dbReference>
<dbReference type="InterPro" id="IPR038718">
    <property type="entry name" value="SNF2-like_sf"/>
</dbReference>
<dbReference type="InterPro" id="IPR050520">
    <property type="entry name" value="INO80/SWR1_helicase"/>
</dbReference>
<dbReference type="InterPro" id="IPR027417">
    <property type="entry name" value="P-loop_NTPase"/>
</dbReference>
<dbReference type="PANTHER" id="PTHR45685">
    <property type="entry name" value="HELICASE SRCAP-RELATED"/>
    <property type="match status" value="1"/>
</dbReference>
<dbReference type="FunFam" id="3.40.50.10810:FF:000005">
    <property type="entry name" value="Photoperiod-independent early flowering 1"/>
    <property type="match status" value="1"/>
</dbReference>
<dbReference type="InterPro" id="IPR001650">
    <property type="entry name" value="Helicase_C-like"/>
</dbReference>
<evidence type="ECO:0000313" key="19">
    <source>
        <dbReference type="Proteomes" id="UP000220214"/>
    </source>
</evidence>
<dbReference type="FunFam" id="3.40.50.300:FF:001629">
    <property type="entry name" value="Probable ATP-dependent helicase PF08_0048"/>
    <property type="match status" value="1"/>
</dbReference>
<evidence type="ECO:0000256" key="3">
    <source>
        <dbReference type="ARBA" id="ARBA00022741"/>
    </source>
</evidence>
<dbReference type="GO" id="GO:0003677">
    <property type="term" value="F:DNA binding"/>
    <property type="evidence" value="ECO:0007669"/>
    <property type="project" value="UniProtKB-KW"/>
</dbReference>
<dbReference type="PROSITE" id="PS51192">
    <property type="entry name" value="HELICASE_ATP_BIND_1"/>
    <property type="match status" value="1"/>
</dbReference>
<keyword evidence="9" id="KW-0539">Nucleus</keyword>
<dbReference type="Pfam" id="PF00176">
    <property type="entry name" value="SNF2-rel_dom"/>
    <property type="match status" value="1"/>
</dbReference>
<dbReference type="EMBL" id="LT614633">
    <property type="protein sequence ID" value="SCN23931.1"/>
    <property type="molecule type" value="Genomic_DNA"/>
</dbReference>
<evidence type="ECO:0000313" key="18">
    <source>
        <dbReference type="Proteomes" id="UP000219860"/>
    </source>
</evidence>
<feature type="compositionally biased region" description="Acidic residues" evidence="11">
    <location>
        <begin position="222"/>
        <end position="234"/>
    </location>
</feature>
<dbReference type="Gene3D" id="3.40.50.10810">
    <property type="entry name" value="Tandem AAA-ATPase domain"/>
    <property type="match status" value="1"/>
</dbReference>
<evidence type="ECO:0000259" key="12">
    <source>
        <dbReference type="PROSITE" id="PS51192"/>
    </source>
</evidence>
<dbReference type="Gene3D" id="3.40.50.300">
    <property type="entry name" value="P-loop containing nucleotide triphosphate hydrolases"/>
    <property type="match status" value="2"/>
</dbReference>
<evidence type="ECO:0000256" key="6">
    <source>
        <dbReference type="ARBA" id="ARBA00022840"/>
    </source>
</evidence>
<evidence type="ECO:0000259" key="13">
    <source>
        <dbReference type="PROSITE" id="PS51194"/>
    </source>
</evidence>
<dbReference type="OrthoDB" id="448448at2759"/>
<dbReference type="Proteomes" id="UP000516480">
    <property type="component" value="Chromosome 7"/>
</dbReference>
<feature type="compositionally biased region" description="Low complexity" evidence="11">
    <location>
        <begin position="1133"/>
        <end position="1302"/>
    </location>
</feature>
<evidence type="ECO:0000256" key="10">
    <source>
        <dbReference type="SAM" id="Coils"/>
    </source>
</evidence>
<dbReference type="PANTHER" id="PTHR45685:SF1">
    <property type="entry name" value="HELICASE SRCAP"/>
    <property type="match status" value="1"/>
</dbReference>
<feature type="coiled-coil region" evidence="10">
    <location>
        <begin position="30"/>
        <end position="57"/>
    </location>
</feature>
<evidence type="ECO:0000313" key="16">
    <source>
        <dbReference type="EMBL" id="SCN23931.1"/>
    </source>
</evidence>
<keyword evidence="10" id="KW-0175">Coiled coil</keyword>
<feature type="compositionally biased region" description="Polar residues" evidence="11">
    <location>
        <begin position="355"/>
        <end position="370"/>
    </location>
</feature>
<feature type="domain" description="HSA" evidence="14">
    <location>
        <begin position="66"/>
        <end position="138"/>
    </location>
</feature>
<feature type="region of interest" description="Disordered" evidence="11">
    <location>
        <begin position="1130"/>
        <end position="1305"/>
    </location>
</feature>
<evidence type="ECO:0000256" key="4">
    <source>
        <dbReference type="ARBA" id="ARBA00022801"/>
    </source>
</evidence>
<feature type="region of interest" description="Disordered" evidence="11">
    <location>
        <begin position="346"/>
        <end position="393"/>
    </location>
</feature>
<feature type="compositionally biased region" description="Low complexity" evidence="11">
    <location>
        <begin position="1068"/>
        <end position="1110"/>
    </location>
</feature>
<feature type="compositionally biased region" description="Polar residues" evidence="11">
    <location>
        <begin position="1049"/>
        <end position="1067"/>
    </location>
</feature>
<comment type="similarity">
    <text evidence="2">Belongs to the SNF2/RAD54 helicase family. SWR1 subfamily.</text>
</comment>
<feature type="compositionally biased region" description="Low complexity" evidence="11">
    <location>
        <begin position="238"/>
        <end position="249"/>
    </location>
</feature>
<proteinExistence type="inferred from homology"/>
<dbReference type="CDD" id="cd18793">
    <property type="entry name" value="SF2_C_SNF"/>
    <property type="match status" value="1"/>
</dbReference>
<evidence type="ECO:0000313" key="15">
    <source>
        <dbReference type="EMBL" id="SCM20330.1"/>
    </source>
</evidence>
<feature type="domain" description="Helicase C-terminal" evidence="13">
    <location>
        <begin position="1583"/>
        <end position="1733"/>
    </location>
</feature>
<name>A0A1C6YAL6_PLABE</name>
<dbReference type="GO" id="GO:0006338">
    <property type="term" value="P:chromatin remodeling"/>
    <property type="evidence" value="ECO:0007669"/>
    <property type="project" value="TreeGrafter"/>
</dbReference>
<evidence type="ECO:0000256" key="9">
    <source>
        <dbReference type="ARBA" id="ARBA00023242"/>
    </source>
</evidence>
<keyword evidence="4" id="KW-0378">Hydrolase</keyword>
<dbReference type="Pfam" id="PF07529">
    <property type="entry name" value="HSA"/>
    <property type="match status" value="1"/>
</dbReference>
<reference evidence="18 20" key="1">
    <citation type="submission" date="2016-08" db="EMBL/GenBank/DDBJ databases">
        <authorList>
            <consortium name="Pathogen Informatics"/>
        </authorList>
    </citation>
    <scope>NUCLEOTIDE SEQUENCE [LARGE SCALE GENOMIC DNA]</scope>
    <source>
        <strain evidence="15 20">NK65 ny</strain>
        <strain evidence="16 19">NK65e</strain>
        <strain evidence="17 18">SP11 Antwerpcl1</strain>
    </source>
</reference>
<dbReference type="InterPro" id="IPR014001">
    <property type="entry name" value="Helicase_ATP-bd"/>
</dbReference>
<dbReference type="OMA" id="ELYDNNH"/>
<dbReference type="Proteomes" id="UP000220214">
    <property type="component" value="Chromosome 7"/>
</dbReference>
<evidence type="ECO:0000256" key="1">
    <source>
        <dbReference type="ARBA" id="ARBA00004123"/>
    </source>
</evidence>
<feature type="compositionally biased region" description="Low complexity" evidence="11">
    <location>
        <begin position="208"/>
        <end position="221"/>
    </location>
</feature>
<keyword evidence="3" id="KW-0547">Nucleotide-binding</keyword>
<feature type="region of interest" description="Disordered" evidence="11">
    <location>
        <begin position="1878"/>
        <end position="1906"/>
    </location>
</feature>
<dbReference type="InterPro" id="IPR049730">
    <property type="entry name" value="SNF2/RAD54-like_C"/>
</dbReference>
<dbReference type="Proteomes" id="UP000219860">
    <property type="component" value="Chromosome 7"/>
</dbReference>
<keyword evidence="5" id="KW-0347">Helicase</keyword>
<dbReference type="CDD" id="cd18003">
    <property type="entry name" value="DEXQc_SRCAP"/>
    <property type="match status" value="1"/>
</dbReference>
<comment type="subcellular location">
    <subcellularLocation>
        <location evidence="1">Nucleus</location>
    </subcellularLocation>
</comment>
<evidence type="ECO:0000256" key="11">
    <source>
        <dbReference type="SAM" id="MobiDB-lite"/>
    </source>
</evidence>
<dbReference type="EMBL" id="LT608143">
    <property type="protein sequence ID" value="SCM20330.1"/>
    <property type="molecule type" value="Genomic_DNA"/>
</dbReference>
<dbReference type="GO" id="GO:0042393">
    <property type="term" value="F:histone binding"/>
    <property type="evidence" value="ECO:0007669"/>
    <property type="project" value="TreeGrafter"/>
</dbReference>
<feature type="domain" description="Helicase ATP-binding" evidence="12">
    <location>
        <begin position="445"/>
        <end position="610"/>
    </location>
</feature>
<evidence type="ECO:0000256" key="7">
    <source>
        <dbReference type="ARBA" id="ARBA00022853"/>
    </source>
</evidence>
<keyword evidence="6" id="KW-0067">ATP-binding</keyword>
<keyword evidence="7" id="KW-0156">Chromatin regulator</keyword>
<gene>
    <name evidence="15" type="primary">SRCAP</name>
    <name evidence="16" type="ORF">PBNK65E_000123600</name>
    <name evidence="15" type="ORF">PBNK65NY_000122900</name>
    <name evidence="17" type="ORF">PBSP11A_000123100</name>
</gene>
<dbReference type="InterPro" id="IPR014012">
    <property type="entry name" value="HSA_dom"/>
</dbReference>
<evidence type="ECO:0000259" key="14">
    <source>
        <dbReference type="PROSITE" id="PS51204"/>
    </source>
</evidence>
<dbReference type="GO" id="GO:0016887">
    <property type="term" value="F:ATP hydrolysis activity"/>
    <property type="evidence" value="ECO:0007669"/>
    <property type="project" value="TreeGrafter"/>
</dbReference>
<feature type="region of interest" description="Disordered" evidence="11">
    <location>
        <begin position="208"/>
        <end position="289"/>
    </location>
</feature>
<evidence type="ECO:0000256" key="8">
    <source>
        <dbReference type="ARBA" id="ARBA00023125"/>
    </source>
</evidence>
<feature type="compositionally biased region" description="Polar residues" evidence="11">
    <location>
        <begin position="250"/>
        <end position="274"/>
    </location>
</feature>
<feature type="compositionally biased region" description="Acidic residues" evidence="11">
    <location>
        <begin position="279"/>
        <end position="289"/>
    </location>
</feature>
<accession>A0A1C6YAL6</accession>
<dbReference type="Pfam" id="PF00271">
    <property type="entry name" value="Helicase_C"/>
    <property type="match status" value="1"/>
</dbReference>
<dbReference type="FunFam" id="3.40.50.300:FF:001553">
    <property type="entry name" value="Snf2-related CBP activator"/>
    <property type="match status" value="1"/>
</dbReference>
<organism evidence="15 20">
    <name type="scientific">Plasmodium berghei</name>
    <dbReference type="NCBI Taxonomy" id="5821"/>
    <lineage>
        <taxon>Eukaryota</taxon>
        <taxon>Sar</taxon>
        <taxon>Alveolata</taxon>
        <taxon>Apicomplexa</taxon>
        <taxon>Aconoidasida</taxon>
        <taxon>Haemosporida</taxon>
        <taxon>Plasmodiidae</taxon>
        <taxon>Plasmodium</taxon>
        <taxon>Plasmodium (Vinckeia)</taxon>
    </lineage>
</organism>
<evidence type="ECO:0000313" key="17">
    <source>
        <dbReference type="EMBL" id="SCO60371.1"/>
    </source>
</evidence>
<dbReference type="GO" id="GO:0005524">
    <property type="term" value="F:ATP binding"/>
    <property type="evidence" value="ECO:0007669"/>
    <property type="project" value="UniProtKB-KW"/>
</dbReference>
<dbReference type="InterPro" id="IPR000330">
    <property type="entry name" value="SNF2_N"/>
</dbReference>
<dbReference type="GO" id="GO:0004386">
    <property type="term" value="F:helicase activity"/>
    <property type="evidence" value="ECO:0007669"/>
    <property type="project" value="UniProtKB-KW"/>
</dbReference>
<dbReference type="SUPFAM" id="SSF52540">
    <property type="entry name" value="P-loop containing nucleoside triphosphate hydrolases"/>
    <property type="match status" value="3"/>
</dbReference>
<dbReference type="PROSITE" id="PS51194">
    <property type="entry name" value="HELICASE_CTER"/>
    <property type="match status" value="1"/>
</dbReference>
<dbReference type="VEuPathDB" id="PlasmoDB:PBANKA_0710800"/>
<sequence length="1906" mass="223623">MNYTSFDNILQIKTFKLGIEDIQNIGSSYFGENNKKIDRYNEEINLLKQQLSDLNDKMGKSGVIHKSLEPVNAPKITFWYYELKEMKEFQDLVMYEIKKKKKHFKTLSNSCMKYLSNKEKIKLKKQEEEEKKLKIHSKNISSYMDVFWKKIEKIVWEEKKRELQKTLNKNKEMRFKKFVKGAIKKIKNSKHNAHELFENNMNYLPCSNNNSENNANSNSNNENEENSIIDEDPECASNNTDNDTKNNINAPPNLSINSAPTNNNKLSSSKANYSNEDKELGEEDLTDQEDEDILLDEEMESIDESEEKEVNLLDDEANIPIEELLKKIYGFKSGEEYINFMQNEEEDHGTDTDMDNQFSTQNDSINPTQNSKKRKLPNEGGSDRELKSPKIEEMKNANIEEVKGIPIKVDEILECNMDEKHLTKIPPFIKATLRDYQHAGLHWLLYLYKNNINGILADEMGLGKTLQCISLLGYLAYYLNIWGPHLIIVPTSILINWEIELKRFCPCFKILSYYGNQNERYKKRIGWFNNDSFHICISSYSTIVKDHIIFKRKNWKYIILDEAHNIKNFNTKRWNIILSLKRDNCLLITGTPLQNSLEELWSLLHFLMPNIFTSHLDFKEWFSDPLNLAIQKSKIYDSKELIDRLHTVIRPYILRRLKKNVEKEMPNKYEHIIKCKLTRRQKILYDEFINNKKVQNTLTSGNYMGLMNILIQLRKVCNHCDLFTNKYIQTPYYYILPIQYNIPKFCLLFENNYYQDFYLILFLHNEFVSLGGIAKDVHSKQKQNHNYTDSNIQMHPKNNDLTIFDSEQFQNNMINMETLNVALSDNFHILSNNFSKNSEYKNLNEINQTKDFPNKCLIEEIDSKCPFTLINKFDKNLNSISTYSRDTNYPQNKISFYNDENEKMEEQNNLKSSTWFKEINKIKDNKHFDYLNYYKNILINLNKNKELKKDNQIINNKNYDEKQYIRFNAMQMWNTYPIYDESIHDLCTYVNNEIYKENIPKDFLTYSNEFINELNNNYDILSIYIDPQNKYKTYDEYLYAMEYDTASYNTPLQNDSLRGNKQITSNYRGSSNRGRPPRGSHVGRSSRGSHVGRSSRGSHVGRSSRGSHPGCSFRGEIGNQNLHTNINETTEQSNNNNINSNNSNSNSNNNNSNSNSNSNNNNSNNNNINSNNNNINSNNNNSNSNNNNNNNNSNNNNINSNNNNSNSNSNNNNSNSNNNNNNNNSNNNNINSNNNNINSNNNNSNSNSNNNNSNSNNNNNNNNSNSNSNNNNNNSNSNNNNNNNNNNSNSNINNNSNNNNNNIQNEDNDIIVRSIEAGNFLKKKHLYRYNMKVLNREMQYKNFFTDETNQSYLNSLEHNLWIKKKKEEEMNKMKIEKEKKKQLISNYHFIKNSRIPIFGSNLLHLLKTEFLKDKNIAYNHTNNIIINNTSMKEVHSEDMPSRNYYNYMDKNIKKENSDDTIENLINYNINKCKSNKCASIVLERLFPTMEYFLKLYEKLIQSFIVINSPFVICSPPIILINNNSKCDNNQEICKVQNYSNISKKELIKKIKKATRVYHNAFLKQSIIFPLNKDISLGSGKLFALEKLLSKCKKEGNKCLLFTQFIKMLDILEIFLNHLNYSFIRLDGSTKVEQRQKIVTKFNNDKSYFIFISSTRSGSIGINLTAANVVIFYDTDWNPSIDKQAMDRCHRIGQTKDVHVFRFVCEYTVEENIWKKQLQKRKLDNICINMGNFNSQNNRNNNTSLQDHNEMNKDWFTNVDTIKEIFINKQNNDDDDDIYQDRLLHEHLENPEKTNVRFEKTLEHIEDKDDINALHVTKRERQHELSQDMHEFTNKNDFQEAYTLTSYCFNFLNDNLTDSLKQQIDEMKMRIEIEMMNAKEDENNSFDSLSNPSDELENYEQVRNEAS</sequence>
<keyword evidence="8" id="KW-0238">DNA-binding</keyword>
<evidence type="ECO:0000256" key="5">
    <source>
        <dbReference type="ARBA" id="ARBA00022806"/>
    </source>
</evidence>
<protein>
    <submittedName>
        <fullName evidence="15">Snf2-related CBP activator, putative</fullName>
    </submittedName>
</protein>
<feature type="compositionally biased region" description="Basic and acidic residues" evidence="11">
    <location>
        <begin position="381"/>
        <end position="393"/>
    </location>
</feature>
<dbReference type="PROSITE" id="PS51204">
    <property type="entry name" value="HSA"/>
    <property type="match status" value="1"/>
</dbReference>
<dbReference type="EMBL" id="LT608255">
    <property type="protein sequence ID" value="SCO60371.1"/>
    <property type="molecule type" value="Genomic_DNA"/>
</dbReference>
<dbReference type="SMART" id="SM00487">
    <property type="entry name" value="DEXDc"/>
    <property type="match status" value="1"/>
</dbReference>
<evidence type="ECO:0000256" key="2">
    <source>
        <dbReference type="ARBA" id="ARBA00009220"/>
    </source>
</evidence>
<dbReference type="SMART" id="SM00490">
    <property type="entry name" value="HELICc"/>
    <property type="match status" value="1"/>
</dbReference>
<evidence type="ECO:0000313" key="20">
    <source>
        <dbReference type="Proteomes" id="UP000516480"/>
    </source>
</evidence>